<dbReference type="EMBL" id="JANVFT010000001">
    <property type="protein sequence ID" value="KAJ4501690.1"/>
    <property type="molecule type" value="Genomic_DNA"/>
</dbReference>
<keyword evidence="2" id="KW-0863">Zinc-finger</keyword>
<reference evidence="5" key="1">
    <citation type="submission" date="2022-08" db="EMBL/GenBank/DDBJ databases">
        <title>A Global Phylogenomic Analysis of the Shiitake Genus Lentinula.</title>
        <authorList>
            <consortium name="DOE Joint Genome Institute"/>
            <person name="Sierra-Patev S."/>
            <person name="Min B."/>
            <person name="Naranjo-Ortiz M."/>
            <person name="Looney B."/>
            <person name="Konkel Z."/>
            <person name="Slot J.C."/>
            <person name="Sakamoto Y."/>
            <person name="Steenwyk J.L."/>
            <person name="Rokas A."/>
            <person name="Carro J."/>
            <person name="Camarero S."/>
            <person name="Ferreira P."/>
            <person name="Molpeceres G."/>
            <person name="Ruiz-Duenas F.J."/>
            <person name="Serrano A."/>
            <person name="Henrissat B."/>
            <person name="Drula E."/>
            <person name="Hughes K.W."/>
            <person name="Mata J.L."/>
            <person name="Ishikawa N.K."/>
            <person name="Vargas-Isla R."/>
            <person name="Ushijima S."/>
            <person name="Smith C.A."/>
            <person name="Ahrendt S."/>
            <person name="Andreopoulos W."/>
            <person name="He G."/>
            <person name="Labutti K."/>
            <person name="Lipzen A."/>
            <person name="Ng V."/>
            <person name="Riley R."/>
            <person name="Sandor L."/>
            <person name="Barry K."/>
            <person name="Martinez A.T."/>
            <person name="Xiao Y."/>
            <person name="Gibbons J.G."/>
            <person name="Terashima K."/>
            <person name="Grigoriev I.V."/>
            <person name="Hibbett D.S."/>
        </authorList>
    </citation>
    <scope>NUCLEOTIDE SEQUENCE</scope>
    <source>
        <strain evidence="5">RHP3577 ss4</strain>
    </source>
</reference>
<dbReference type="SMART" id="SM00154">
    <property type="entry name" value="ZnF_AN1"/>
    <property type="match status" value="2"/>
</dbReference>
<dbReference type="PANTHER" id="PTHR14677">
    <property type="entry name" value="ARSENITE INDUCUBLE RNA ASSOCIATED PROTEIN AIP-1-RELATED"/>
    <property type="match status" value="1"/>
</dbReference>
<dbReference type="InterPro" id="IPR000058">
    <property type="entry name" value="Znf_AN1"/>
</dbReference>
<evidence type="ECO:0000313" key="6">
    <source>
        <dbReference type="Proteomes" id="UP001150217"/>
    </source>
</evidence>
<dbReference type="PANTHER" id="PTHR14677:SF20">
    <property type="entry name" value="ZINC FINGER AN1-TYPE CONTAINING 2A-RELATED"/>
    <property type="match status" value="1"/>
</dbReference>
<dbReference type="Gene3D" id="4.10.1110.10">
    <property type="entry name" value="AN1-like Zinc finger"/>
    <property type="match status" value="2"/>
</dbReference>
<organism evidence="5 6">
    <name type="scientific">Lentinula lateritia</name>
    <dbReference type="NCBI Taxonomy" id="40482"/>
    <lineage>
        <taxon>Eukaryota</taxon>
        <taxon>Fungi</taxon>
        <taxon>Dikarya</taxon>
        <taxon>Basidiomycota</taxon>
        <taxon>Agaricomycotina</taxon>
        <taxon>Agaricomycetes</taxon>
        <taxon>Agaricomycetidae</taxon>
        <taxon>Agaricales</taxon>
        <taxon>Marasmiineae</taxon>
        <taxon>Omphalotaceae</taxon>
        <taxon>Lentinula</taxon>
    </lineage>
</organism>
<gene>
    <name evidence="5" type="ORF">C8R41DRAFT_748691</name>
</gene>
<dbReference type="InterPro" id="IPR035896">
    <property type="entry name" value="AN1-like_Znf"/>
</dbReference>
<feature type="domain" description="AN1-type" evidence="4">
    <location>
        <begin position="66"/>
        <end position="107"/>
    </location>
</feature>
<keyword evidence="1" id="KW-0479">Metal-binding</keyword>
<accession>A0ABQ8W133</accession>
<evidence type="ECO:0000256" key="2">
    <source>
        <dbReference type="ARBA" id="ARBA00022771"/>
    </source>
</evidence>
<evidence type="ECO:0000256" key="3">
    <source>
        <dbReference type="ARBA" id="ARBA00022833"/>
    </source>
</evidence>
<evidence type="ECO:0000313" key="5">
    <source>
        <dbReference type="EMBL" id="KAJ4501690.1"/>
    </source>
</evidence>
<keyword evidence="3" id="KW-0862">Zinc</keyword>
<evidence type="ECO:0000259" key="4">
    <source>
        <dbReference type="SMART" id="SM00154"/>
    </source>
</evidence>
<dbReference type="Pfam" id="PF01428">
    <property type="entry name" value="zf-AN1"/>
    <property type="match status" value="2"/>
</dbReference>
<name>A0ABQ8W133_9AGAR</name>
<keyword evidence="6" id="KW-1185">Reference proteome</keyword>
<sequence length="267" mass="29430">MSELLNVGDCCSICSQIDFLPIECPSCQNKFCKDHILVGAHSCPSANRIDLIGSFEKLQRCALDGCKNPSLNASNSLSNLPTCTACQGSFCAEHREPASHNCSQKEGVSKPTRNESARALLAKNFTSSKSHKSALKRRISARPTDPAKLAQFRQLELMKLRQRASPLDPKHQSLAMPVDKRRFFKASLDGETSDLWIEKALMTGKAFDLLALRFGISIIAPDSQKYQLLKVSDDAGQLVPLLYDKPFEDQVEDGGEVVLSIERASFI</sequence>
<feature type="domain" description="AN1-type" evidence="4">
    <location>
        <begin position="11"/>
        <end position="48"/>
    </location>
</feature>
<protein>
    <recommendedName>
        <fullName evidence="4">AN1-type domain-containing protein</fullName>
    </recommendedName>
</protein>
<dbReference type="SUPFAM" id="SSF118310">
    <property type="entry name" value="AN1-like Zinc finger"/>
    <property type="match status" value="2"/>
</dbReference>
<comment type="caution">
    <text evidence="5">The sequence shown here is derived from an EMBL/GenBank/DDBJ whole genome shotgun (WGS) entry which is preliminary data.</text>
</comment>
<dbReference type="Proteomes" id="UP001150217">
    <property type="component" value="Unassembled WGS sequence"/>
</dbReference>
<proteinExistence type="predicted"/>
<evidence type="ECO:0000256" key="1">
    <source>
        <dbReference type="ARBA" id="ARBA00022723"/>
    </source>
</evidence>